<protein>
    <recommendedName>
        <fullName evidence="3">YcxB-like protein domain-containing protein</fullName>
    </recommendedName>
</protein>
<evidence type="ECO:0008006" key="3">
    <source>
        <dbReference type="Google" id="ProtNLM"/>
    </source>
</evidence>
<evidence type="ECO:0000313" key="2">
    <source>
        <dbReference type="EMBL" id="CAA2105583.1"/>
    </source>
</evidence>
<keyword evidence="1" id="KW-1133">Transmembrane helix</keyword>
<gene>
    <name evidence="2" type="ORF">VVAX_03327</name>
</gene>
<dbReference type="EMBL" id="LR743507">
    <property type="protein sequence ID" value="CAA2105583.1"/>
    <property type="molecule type" value="Genomic_DNA"/>
</dbReference>
<name>A0A679J3J6_VARPD</name>
<keyword evidence="1" id="KW-0812">Transmembrane</keyword>
<reference evidence="2" key="1">
    <citation type="submission" date="2019-12" db="EMBL/GenBank/DDBJ databases">
        <authorList>
            <person name="Cremers G."/>
        </authorList>
    </citation>
    <scope>NUCLEOTIDE SEQUENCE</scope>
    <source>
        <strain evidence="2">Vvax</strain>
    </source>
</reference>
<feature type="transmembrane region" description="Helical" evidence="1">
    <location>
        <begin position="29"/>
        <end position="48"/>
    </location>
</feature>
<sequence length="166" mass="18500">MKAPMTATFRISEDDYLAAMKLYARLTPLRLVLVAAIGVLLALAAAFGPPLVQTGSVGGLVGGGSVLLGTRFIVLPLMARRHYRKYKAIQEEFNAEVLDHGLRLTLPNTDHTIVWQNVLKWRHDERFVLLYPMPRLFHIVPKALAAQGFDLKGLLERLNRHVGPPV</sequence>
<feature type="transmembrane region" description="Helical" evidence="1">
    <location>
        <begin position="60"/>
        <end position="79"/>
    </location>
</feature>
<dbReference type="AlphaFoldDB" id="A0A679J3J6"/>
<organism evidence="2">
    <name type="scientific">Variovorax paradoxus</name>
    <dbReference type="NCBI Taxonomy" id="34073"/>
    <lineage>
        <taxon>Bacteria</taxon>
        <taxon>Pseudomonadati</taxon>
        <taxon>Pseudomonadota</taxon>
        <taxon>Betaproteobacteria</taxon>
        <taxon>Burkholderiales</taxon>
        <taxon>Comamonadaceae</taxon>
        <taxon>Variovorax</taxon>
    </lineage>
</organism>
<evidence type="ECO:0000256" key="1">
    <source>
        <dbReference type="SAM" id="Phobius"/>
    </source>
</evidence>
<keyword evidence="1" id="KW-0472">Membrane</keyword>
<proteinExistence type="predicted"/>
<accession>A0A679J3J6</accession>